<evidence type="ECO:0000259" key="4">
    <source>
        <dbReference type="Pfam" id="PF09186"/>
    </source>
</evidence>
<dbReference type="GO" id="GO:0006446">
    <property type="term" value="P:regulation of translational initiation"/>
    <property type="evidence" value="ECO:0007669"/>
    <property type="project" value="TreeGrafter"/>
</dbReference>
<feature type="domain" description="UPF0029" evidence="4">
    <location>
        <begin position="136"/>
        <end position="190"/>
    </location>
</feature>
<organism evidence="5 6">
    <name type="scientific">Nakamurella multipartita (strain ATCC 700099 / DSM 44233 / CIP 104796 / JCM 9543 / NBRC 105858 / Y-104)</name>
    <name type="common">Microsphaera multipartita</name>
    <dbReference type="NCBI Taxonomy" id="479431"/>
    <lineage>
        <taxon>Bacteria</taxon>
        <taxon>Bacillati</taxon>
        <taxon>Actinomycetota</taxon>
        <taxon>Actinomycetes</taxon>
        <taxon>Nakamurellales</taxon>
        <taxon>Nakamurellaceae</taxon>
        <taxon>Nakamurella</taxon>
    </lineage>
</organism>
<dbReference type="Proteomes" id="UP000002218">
    <property type="component" value="Chromosome"/>
</dbReference>
<reference evidence="5 6" key="2">
    <citation type="journal article" date="2010" name="Stand. Genomic Sci.">
        <title>Complete genome sequence of Nakamurella multipartita type strain (Y-104).</title>
        <authorList>
            <person name="Tice H."/>
            <person name="Mayilraj S."/>
            <person name="Sims D."/>
            <person name="Lapidus A."/>
            <person name="Nolan M."/>
            <person name="Lucas S."/>
            <person name="Glavina Del Rio T."/>
            <person name="Copeland A."/>
            <person name="Cheng J.F."/>
            <person name="Meincke L."/>
            <person name="Bruce D."/>
            <person name="Goodwin L."/>
            <person name="Pitluck S."/>
            <person name="Ivanova N."/>
            <person name="Mavromatis K."/>
            <person name="Ovchinnikova G."/>
            <person name="Pati A."/>
            <person name="Chen A."/>
            <person name="Palaniappan K."/>
            <person name="Land M."/>
            <person name="Hauser L."/>
            <person name="Chang Y.J."/>
            <person name="Jeffries C.D."/>
            <person name="Detter J.C."/>
            <person name="Brettin T."/>
            <person name="Rohde M."/>
            <person name="Goker M."/>
            <person name="Bristow J."/>
            <person name="Eisen J.A."/>
            <person name="Markowitz V."/>
            <person name="Hugenholtz P."/>
            <person name="Kyrpides N.C."/>
            <person name="Klenk H.P."/>
            <person name="Chen F."/>
        </authorList>
    </citation>
    <scope>NUCLEOTIDE SEQUENCE [LARGE SCALE GENOMIC DNA]</scope>
    <source>
        <strain evidence="6">ATCC 700099 / DSM 44233 / CIP 104796 / JCM 9543 / NBRC 105858 / Y-104</strain>
    </source>
</reference>
<proteinExistence type="inferred from homology"/>
<accession>C8XIT3</accession>
<evidence type="ECO:0000313" key="5">
    <source>
        <dbReference type="EMBL" id="ACV76520.1"/>
    </source>
</evidence>
<evidence type="ECO:0000259" key="3">
    <source>
        <dbReference type="Pfam" id="PF01205"/>
    </source>
</evidence>
<dbReference type="EMBL" id="CP001737">
    <property type="protein sequence ID" value="ACV76520.1"/>
    <property type="molecule type" value="Genomic_DNA"/>
</dbReference>
<dbReference type="SUPFAM" id="SSF54211">
    <property type="entry name" value="Ribosomal protein S5 domain 2-like"/>
    <property type="match status" value="1"/>
</dbReference>
<keyword evidence="6" id="KW-1185">Reference proteome</keyword>
<dbReference type="InterPro" id="IPR015269">
    <property type="entry name" value="UPF0029_Impact_C"/>
</dbReference>
<dbReference type="AlphaFoldDB" id="C8XIT3"/>
<dbReference type="InterPro" id="IPR035647">
    <property type="entry name" value="EFG_III/V"/>
</dbReference>
<dbReference type="InterPro" id="IPR023582">
    <property type="entry name" value="Impact"/>
</dbReference>
<dbReference type="GO" id="GO:0005737">
    <property type="term" value="C:cytoplasm"/>
    <property type="evidence" value="ECO:0007669"/>
    <property type="project" value="TreeGrafter"/>
</dbReference>
<dbReference type="PROSITE" id="PS00910">
    <property type="entry name" value="UPF0029"/>
    <property type="match status" value="1"/>
</dbReference>
<evidence type="ECO:0008006" key="7">
    <source>
        <dbReference type="Google" id="ProtNLM"/>
    </source>
</evidence>
<dbReference type="Pfam" id="PF01205">
    <property type="entry name" value="Impact_N"/>
    <property type="match status" value="1"/>
</dbReference>
<dbReference type="InterPro" id="IPR001498">
    <property type="entry name" value="Impact_N"/>
</dbReference>
<sequence>MRTIRRAGTHELQIQRSRFICALSPAESAEQATAFIEQVRSTHWSATHHCTAFRTGAHGEQQRSNDDGEPAGTAGVPMLQVLTAREITNTVAVVTRYFGGVKLGAGGLVRAYGRSVSEALDAIGVFDLVPHTELTVTVEHAAAGRLEHGLRSAGAEITGIDYAARVTVHLLVPTAGRAALGRWLAQFSGGSADLVEGSQSLRAVPPARPDLA</sequence>
<dbReference type="Gene3D" id="3.30.230.30">
    <property type="entry name" value="Impact, N-terminal domain"/>
    <property type="match status" value="1"/>
</dbReference>
<evidence type="ECO:0000313" key="6">
    <source>
        <dbReference type="Proteomes" id="UP000002218"/>
    </source>
</evidence>
<dbReference type="InterPro" id="IPR020568">
    <property type="entry name" value="Ribosomal_Su5_D2-typ_SF"/>
</dbReference>
<name>C8XIT3_NAKMY</name>
<evidence type="ECO:0000256" key="2">
    <source>
        <dbReference type="SAM" id="MobiDB-lite"/>
    </source>
</evidence>
<dbReference type="PANTHER" id="PTHR16301:SF20">
    <property type="entry name" value="IMPACT FAMILY MEMBER YIGZ"/>
    <property type="match status" value="1"/>
</dbReference>
<dbReference type="SUPFAM" id="SSF54980">
    <property type="entry name" value="EF-G C-terminal domain-like"/>
    <property type="match status" value="1"/>
</dbReference>
<evidence type="ECO:0000256" key="1">
    <source>
        <dbReference type="ARBA" id="ARBA00007665"/>
    </source>
</evidence>
<dbReference type="NCBIfam" id="TIGR00257">
    <property type="entry name" value="IMPACT_YIGZ"/>
    <property type="match status" value="1"/>
</dbReference>
<feature type="region of interest" description="Disordered" evidence="2">
    <location>
        <begin position="54"/>
        <end position="74"/>
    </location>
</feature>
<dbReference type="HOGENOM" id="CLU_083552_2_1_11"/>
<dbReference type="InParanoid" id="C8XIT3"/>
<protein>
    <recommendedName>
        <fullName evidence="7">Impact N-terminal domain-containing protein</fullName>
    </recommendedName>
</protein>
<reference evidence="6" key="1">
    <citation type="submission" date="2009-09" db="EMBL/GenBank/DDBJ databases">
        <title>The complete genome of Nakamurella multipartita DSM 44233.</title>
        <authorList>
            <consortium name="US DOE Joint Genome Institute (JGI-PGF)"/>
            <person name="Lucas S."/>
            <person name="Copeland A."/>
            <person name="Lapidus A."/>
            <person name="Glavina del Rio T."/>
            <person name="Dalin E."/>
            <person name="Tice H."/>
            <person name="Bruce D."/>
            <person name="Goodwin L."/>
            <person name="Pitluck S."/>
            <person name="Kyrpides N."/>
            <person name="Mavromatis K."/>
            <person name="Ivanova N."/>
            <person name="Ovchinnikova G."/>
            <person name="Sims D."/>
            <person name="Meincke L."/>
            <person name="Brettin T."/>
            <person name="Detter J.C."/>
            <person name="Han C."/>
            <person name="Larimer F."/>
            <person name="Land M."/>
            <person name="Hauser L."/>
            <person name="Markowitz V."/>
            <person name="Cheng J.-F."/>
            <person name="Hugenholtz P."/>
            <person name="Woyke T."/>
            <person name="Wu D."/>
            <person name="Klenk H.-P."/>
            <person name="Eisen J.A."/>
        </authorList>
    </citation>
    <scope>NUCLEOTIDE SEQUENCE [LARGE SCALE GENOMIC DNA]</scope>
    <source>
        <strain evidence="6">ATCC 700099 / DSM 44233 / CIP 104796 / JCM 9543 / NBRC 105858 / Y-104</strain>
    </source>
</reference>
<dbReference type="Gene3D" id="3.30.70.240">
    <property type="match status" value="1"/>
</dbReference>
<dbReference type="InterPro" id="IPR020569">
    <property type="entry name" value="UPF0029_Impact_CS"/>
</dbReference>
<dbReference type="eggNOG" id="COG1739">
    <property type="taxonomic scope" value="Bacteria"/>
</dbReference>
<dbReference type="OrthoDB" id="9813771at2"/>
<dbReference type="Pfam" id="PF09186">
    <property type="entry name" value="DUF1949"/>
    <property type="match status" value="1"/>
</dbReference>
<dbReference type="PANTHER" id="PTHR16301">
    <property type="entry name" value="IMPACT-RELATED"/>
    <property type="match status" value="1"/>
</dbReference>
<comment type="similarity">
    <text evidence="1">Belongs to the IMPACT family.</text>
</comment>
<dbReference type="InterPro" id="IPR036956">
    <property type="entry name" value="Impact_N_sf"/>
</dbReference>
<gene>
    <name evidence="5" type="ordered locus">Namu_0084</name>
</gene>
<feature type="domain" description="Impact N-terminal" evidence="3">
    <location>
        <begin position="16"/>
        <end position="120"/>
    </location>
</feature>
<dbReference type="RefSeq" id="WP_012813995.1">
    <property type="nucleotide sequence ID" value="NC_013235.1"/>
</dbReference>
<dbReference type="KEGG" id="nml:Namu_0084"/>
<dbReference type="InterPro" id="IPR015796">
    <property type="entry name" value="Impact_YigZ-like"/>
</dbReference>